<evidence type="ECO:0000313" key="9">
    <source>
        <dbReference type="Proteomes" id="UP001610334"/>
    </source>
</evidence>
<feature type="transmembrane region" description="Helical" evidence="5">
    <location>
        <begin position="719"/>
        <end position="745"/>
    </location>
</feature>
<accession>A0ABR4HTG8</accession>
<evidence type="ECO:0000256" key="3">
    <source>
        <dbReference type="ARBA" id="ARBA00022989"/>
    </source>
</evidence>
<dbReference type="InterPro" id="IPR018823">
    <property type="entry name" value="ArAE_2_N"/>
</dbReference>
<comment type="subcellular location">
    <subcellularLocation>
        <location evidence="1">Membrane</location>
        <topology evidence="1">Multi-pass membrane protein</topology>
    </subcellularLocation>
</comment>
<feature type="transmembrane region" description="Helical" evidence="5">
    <location>
        <begin position="186"/>
        <end position="205"/>
    </location>
</feature>
<evidence type="ECO:0000256" key="2">
    <source>
        <dbReference type="ARBA" id="ARBA00022692"/>
    </source>
</evidence>
<gene>
    <name evidence="8" type="ORF">BJX63DRAFT_383800</name>
</gene>
<evidence type="ECO:0000256" key="4">
    <source>
        <dbReference type="ARBA" id="ARBA00023136"/>
    </source>
</evidence>
<feature type="transmembrane region" description="Helical" evidence="5">
    <location>
        <begin position="78"/>
        <end position="103"/>
    </location>
</feature>
<feature type="transmembrane region" description="Helical" evidence="5">
    <location>
        <begin position="21"/>
        <end position="42"/>
    </location>
</feature>
<dbReference type="InterPro" id="IPR049453">
    <property type="entry name" value="Memb_transporter_dom"/>
</dbReference>
<feature type="transmembrane region" description="Helical" evidence="5">
    <location>
        <begin position="156"/>
        <end position="174"/>
    </location>
</feature>
<feature type="transmembrane region" description="Helical" evidence="5">
    <location>
        <begin position="580"/>
        <end position="597"/>
    </location>
</feature>
<evidence type="ECO:0000313" key="8">
    <source>
        <dbReference type="EMBL" id="KAL2818696.1"/>
    </source>
</evidence>
<reference evidence="8 9" key="1">
    <citation type="submission" date="2024-07" db="EMBL/GenBank/DDBJ databases">
        <title>Section-level genome sequencing and comparative genomics of Aspergillus sections Usti and Cavernicolus.</title>
        <authorList>
            <consortium name="Lawrence Berkeley National Laboratory"/>
            <person name="Nybo J.L."/>
            <person name="Vesth T.C."/>
            <person name="Theobald S."/>
            <person name="Frisvad J.C."/>
            <person name="Larsen T.O."/>
            <person name="Kjaerboelling I."/>
            <person name="Rothschild-Mancinelli K."/>
            <person name="Lyhne E.K."/>
            <person name="Kogle M.E."/>
            <person name="Barry K."/>
            <person name="Clum A."/>
            <person name="Na H."/>
            <person name="Ledsgaard L."/>
            <person name="Lin J."/>
            <person name="Lipzen A."/>
            <person name="Kuo A."/>
            <person name="Riley R."/>
            <person name="Mondo S."/>
            <person name="Labutti K."/>
            <person name="Haridas S."/>
            <person name="Pangalinan J."/>
            <person name="Salamov A.A."/>
            <person name="Simmons B.A."/>
            <person name="Magnuson J.K."/>
            <person name="Chen J."/>
            <person name="Drula E."/>
            <person name="Henrissat B."/>
            <person name="Wiebenga A."/>
            <person name="Lubbers R.J."/>
            <person name="Gomes A.C."/>
            <person name="Makela M.R."/>
            <person name="Stajich J."/>
            <person name="Grigoriev I.V."/>
            <person name="Mortensen U.H."/>
            <person name="De Vries R.P."/>
            <person name="Baker S.E."/>
            <person name="Andersen M.R."/>
        </authorList>
    </citation>
    <scope>NUCLEOTIDE SEQUENCE [LARGE SCALE GENOMIC DNA]</scope>
    <source>
        <strain evidence="8 9">CBS 588.65</strain>
    </source>
</reference>
<feature type="domain" description="Integral membrane bound transporter" evidence="7">
    <location>
        <begin position="600"/>
        <end position="740"/>
    </location>
</feature>
<dbReference type="PANTHER" id="PTHR37994:SF4">
    <property type="entry name" value="ER TRANSPORTER 6TM N-TERMINAL DOMAIN-CONTAINING PROTEIN-RELATED"/>
    <property type="match status" value="1"/>
</dbReference>
<keyword evidence="9" id="KW-1185">Reference proteome</keyword>
<dbReference type="Proteomes" id="UP001610334">
    <property type="component" value="Unassembled WGS sequence"/>
</dbReference>
<evidence type="ECO:0000256" key="1">
    <source>
        <dbReference type="ARBA" id="ARBA00004141"/>
    </source>
</evidence>
<sequence length="1008" mass="111362">MGPLARLLRKLHLSKCLPQNLTTRTMLLMLKGALPPTIVIAIYQSSAISDITLTVGYLSALISVLSQALMPRAKFLKIILFDLLATCVSASLCCLTVFCAVKAREHTATTPLDSESSGDDGYNSSACAVSAVWLIVLIWIANGIRAWKTAELQDPMVAFSVFACVTVTRAGMFVSLDEGLGFVSRLLKGFLIGFAIATGVSLVIYPVTSRGDVMRDVVRYVQGIEGALKDVIGFVEGSEVSGILGGGGGLLERTRTARSVRGVTAGPDSDIESRKTKLNTSITSLNALHGKLQSDLSYAKDEIAWGKLLASDLNWIGGLLRNLLLPLSGMAMLPDILDIIVNEEDSFSDVGQESQQGMETRHLVAVMKNRLVECTGLVTSGLQYSLLQLEILKPNNSKRPDKASDEETGDLRLDPTRAEFRSLFEQRLHDYTSQRKDLPQAITSTTGNGVEKMDVPDLNDEAVAAGTDVRQELFLILYMSQLQDSLLKATTDFISFAASKTTEETMARNRMIFPRISIFEWLSLSKKPADRDQTQTLYPQDVELEKYPDPEHLPPANTWEKVSTILRHISHLIKSEESVFGFRVAAASFCVGILAYIHQTQDFFVRQRCIWAMIVIVIGMSPTSGQTLLGFFTRIAATAVSLVLSLMVWYIPDQKTTGVIVFLYLANVFEYYFYITKPQIFGPSVIAIVTLNVIVGYELQIRKLGLEVGTSNGQPYYPIYLFGPYKLAAVAAGCAISFFWVIFPYPVSSKSTLRRTIGRSLFILAKFYSCMHTSIELWMNGELGNVQDAQSASRKLEKMRHAIFKEEMMLLNALRMLSHFSKFEPPVGGKFPTADYDDIIAEIQRMLVSMTLMARTAQSLQIPTRTSTDLNTDSITDPATRWSTRLATIALESSDFKSHSITSLLCHLSSSIANAQPLPPYLSAGDLFPLARRLREVDGGLLSIRHVEDPAFSAFVAMEVLRSVVGCELGGLLRNVRNLVGEISFDFNVRDGRGEIEARRLMDELEED</sequence>
<proteinExistence type="predicted"/>
<feature type="domain" description="Putative ER transporter 6TM N-terminal" evidence="6">
    <location>
        <begin position="122"/>
        <end position="349"/>
    </location>
</feature>
<feature type="transmembrane region" description="Helical" evidence="5">
    <location>
        <begin position="657"/>
        <end position="673"/>
    </location>
</feature>
<evidence type="ECO:0000256" key="5">
    <source>
        <dbReference type="SAM" id="Phobius"/>
    </source>
</evidence>
<dbReference type="Pfam" id="PF13515">
    <property type="entry name" value="FUSC_2"/>
    <property type="match status" value="1"/>
</dbReference>
<feature type="transmembrane region" description="Helical" evidence="5">
    <location>
        <begin position="48"/>
        <end position="66"/>
    </location>
</feature>
<organism evidence="8 9">
    <name type="scientific">Aspergillus granulosus</name>
    <dbReference type="NCBI Taxonomy" id="176169"/>
    <lineage>
        <taxon>Eukaryota</taxon>
        <taxon>Fungi</taxon>
        <taxon>Dikarya</taxon>
        <taxon>Ascomycota</taxon>
        <taxon>Pezizomycotina</taxon>
        <taxon>Eurotiomycetes</taxon>
        <taxon>Eurotiomycetidae</taxon>
        <taxon>Eurotiales</taxon>
        <taxon>Aspergillaceae</taxon>
        <taxon>Aspergillus</taxon>
        <taxon>Aspergillus subgen. Nidulantes</taxon>
    </lineage>
</organism>
<name>A0ABR4HTG8_9EURO</name>
<protein>
    <recommendedName>
        <fullName evidence="10">ER transporter 6TM N-terminal domain-containing protein</fullName>
    </recommendedName>
</protein>
<evidence type="ECO:0000259" key="6">
    <source>
        <dbReference type="Pfam" id="PF10337"/>
    </source>
</evidence>
<keyword evidence="3 5" id="KW-1133">Transmembrane helix</keyword>
<dbReference type="EMBL" id="JBFXLT010000013">
    <property type="protein sequence ID" value="KAL2818696.1"/>
    <property type="molecule type" value="Genomic_DNA"/>
</dbReference>
<feature type="transmembrane region" description="Helical" evidence="5">
    <location>
        <begin position="680"/>
        <end position="699"/>
    </location>
</feature>
<keyword evidence="2 5" id="KW-0812">Transmembrane</keyword>
<dbReference type="Pfam" id="PF10337">
    <property type="entry name" value="ArAE_2_N"/>
    <property type="match status" value="1"/>
</dbReference>
<feature type="transmembrane region" description="Helical" evidence="5">
    <location>
        <begin position="123"/>
        <end position="144"/>
    </location>
</feature>
<dbReference type="PANTHER" id="PTHR37994">
    <property type="entry name" value="ARAE_2_N DOMAIN-CONTAINING PROTEIN-RELATED"/>
    <property type="match status" value="1"/>
</dbReference>
<evidence type="ECO:0000259" key="7">
    <source>
        <dbReference type="Pfam" id="PF13515"/>
    </source>
</evidence>
<keyword evidence="4 5" id="KW-0472">Membrane</keyword>
<evidence type="ECO:0008006" key="10">
    <source>
        <dbReference type="Google" id="ProtNLM"/>
    </source>
</evidence>
<comment type="caution">
    <text evidence="8">The sequence shown here is derived from an EMBL/GenBank/DDBJ whole genome shotgun (WGS) entry which is preliminary data.</text>
</comment>
<feature type="transmembrane region" description="Helical" evidence="5">
    <location>
        <begin position="628"/>
        <end position="651"/>
    </location>
</feature>